<dbReference type="GO" id="GO:0008113">
    <property type="term" value="F:peptide-methionine (S)-S-oxide reductase activity"/>
    <property type="evidence" value="ECO:0007669"/>
    <property type="project" value="UniProtKB-UniRule"/>
</dbReference>
<name>A0A5C8LZN9_9GAMM</name>
<reference evidence="6 7" key="1">
    <citation type="submission" date="2019-08" db="EMBL/GenBank/DDBJ databases">
        <title>Draft genome analysis of Rheinheimera tangshanensis isolated from the roots of fresh rice plants (Oryza sativa).</title>
        <authorList>
            <person name="Yu Q."/>
            <person name="Qi Y."/>
            <person name="Zhang H."/>
            <person name="Pu J."/>
        </authorList>
    </citation>
    <scope>NUCLEOTIDE SEQUENCE [LARGE SCALE GENOMIC DNA]</scope>
    <source>
        <strain evidence="6 7">JA3-B52</strain>
    </source>
</reference>
<dbReference type="PANTHER" id="PTHR43774">
    <property type="entry name" value="PEPTIDE METHIONINE SULFOXIDE REDUCTASE"/>
    <property type="match status" value="1"/>
</dbReference>
<dbReference type="EMBL" id="VRLR01000003">
    <property type="protein sequence ID" value="TXK81645.1"/>
    <property type="molecule type" value="Genomic_DNA"/>
</dbReference>
<proteinExistence type="inferred from homology"/>
<gene>
    <name evidence="4 6" type="primary">msrA</name>
    <name evidence="6" type="ORF">FU839_07020</name>
</gene>
<sequence length="177" mass="19806">MAQTEIATFGAGCFWCIESAFNQLQGIKKAVSGYMGGQTLNPDYRQVCTGTSGHAEVVQVEFDPVQVSFEQLVQVLFFLHDPTQLNRQGNDIGTQYRSAVFYHSAQQREQALASIKAAQPLFDLPIVTEVTAASTFYPAEDYHQGYYLQNTNQPYCQFLITPKLAKFRQTFASLLKA</sequence>
<dbReference type="SUPFAM" id="SSF55068">
    <property type="entry name" value="Peptide methionine sulfoxide reductase"/>
    <property type="match status" value="1"/>
</dbReference>
<dbReference type="HAMAP" id="MF_01401">
    <property type="entry name" value="MsrA"/>
    <property type="match status" value="1"/>
</dbReference>
<keyword evidence="1 4" id="KW-0560">Oxidoreductase</keyword>
<feature type="domain" description="Peptide methionine sulphoxide reductase MsrA" evidence="5">
    <location>
        <begin position="7"/>
        <end position="157"/>
    </location>
</feature>
<dbReference type="OrthoDB" id="4174719at2"/>
<accession>A0A5C8LZN9</accession>
<dbReference type="Proteomes" id="UP000321814">
    <property type="component" value="Unassembled WGS sequence"/>
</dbReference>
<evidence type="ECO:0000256" key="2">
    <source>
        <dbReference type="ARBA" id="ARBA00047806"/>
    </source>
</evidence>
<dbReference type="EC" id="1.8.4.11" evidence="4"/>
<dbReference type="InterPro" id="IPR002569">
    <property type="entry name" value="Met_Sox_Rdtase_MsrA_dom"/>
</dbReference>
<dbReference type="GO" id="GO:0033744">
    <property type="term" value="F:L-methionine:thioredoxin-disulfide S-oxidoreductase activity"/>
    <property type="evidence" value="ECO:0007669"/>
    <property type="project" value="RHEA"/>
</dbReference>
<dbReference type="NCBIfam" id="TIGR00401">
    <property type="entry name" value="msrA"/>
    <property type="match status" value="1"/>
</dbReference>
<comment type="caution">
    <text evidence="6">The sequence shown here is derived from an EMBL/GenBank/DDBJ whole genome shotgun (WGS) entry which is preliminary data.</text>
</comment>
<evidence type="ECO:0000256" key="1">
    <source>
        <dbReference type="ARBA" id="ARBA00023002"/>
    </source>
</evidence>
<organism evidence="6 7">
    <name type="scientific">Rheinheimera tangshanensis</name>
    <dbReference type="NCBI Taxonomy" id="400153"/>
    <lineage>
        <taxon>Bacteria</taxon>
        <taxon>Pseudomonadati</taxon>
        <taxon>Pseudomonadota</taxon>
        <taxon>Gammaproteobacteria</taxon>
        <taxon>Chromatiales</taxon>
        <taxon>Chromatiaceae</taxon>
        <taxon>Rheinheimera</taxon>
    </lineage>
</organism>
<dbReference type="AlphaFoldDB" id="A0A5C8LZN9"/>
<dbReference type="InterPro" id="IPR036509">
    <property type="entry name" value="Met_Sox_Rdtase_MsrA_sf"/>
</dbReference>
<evidence type="ECO:0000259" key="5">
    <source>
        <dbReference type="Pfam" id="PF01625"/>
    </source>
</evidence>
<evidence type="ECO:0000313" key="7">
    <source>
        <dbReference type="Proteomes" id="UP000321814"/>
    </source>
</evidence>
<comment type="catalytic activity">
    <reaction evidence="3 4">
        <text>[thioredoxin]-disulfide + L-methionine + H2O = L-methionine (S)-S-oxide + [thioredoxin]-dithiol</text>
        <dbReference type="Rhea" id="RHEA:19993"/>
        <dbReference type="Rhea" id="RHEA-COMP:10698"/>
        <dbReference type="Rhea" id="RHEA-COMP:10700"/>
        <dbReference type="ChEBI" id="CHEBI:15377"/>
        <dbReference type="ChEBI" id="CHEBI:29950"/>
        <dbReference type="ChEBI" id="CHEBI:50058"/>
        <dbReference type="ChEBI" id="CHEBI:57844"/>
        <dbReference type="ChEBI" id="CHEBI:58772"/>
        <dbReference type="EC" id="1.8.4.11"/>
    </reaction>
</comment>
<dbReference type="Pfam" id="PF01625">
    <property type="entry name" value="PMSR"/>
    <property type="match status" value="1"/>
</dbReference>
<dbReference type="RefSeq" id="WP_053423601.1">
    <property type="nucleotide sequence ID" value="NZ_BAAAGC010000008.1"/>
</dbReference>
<evidence type="ECO:0000256" key="4">
    <source>
        <dbReference type="HAMAP-Rule" id="MF_01401"/>
    </source>
</evidence>
<dbReference type="Gene3D" id="3.30.1060.10">
    <property type="entry name" value="Peptide methionine sulphoxide reductase MsrA"/>
    <property type="match status" value="1"/>
</dbReference>
<comment type="catalytic activity">
    <reaction evidence="2 4">
        <text>L-methionyl-[protein] + [thioredoxin]-disulfide + H2O = L-methionyl-(S)-S-oxide-[protein] + [thioredoxin]-dithiol</text>
        <dbReference type="Rhea" id="RHEA:14217"/>
        <dbReference type="Rhea" id="RHEA-COMP:10698"/>
        <dbReference type="Rhea" id="RHEA-COMP:10700"/>
        <dbReference type="Rhea" id="RHEA-COMP:12313"/>
        <dbReference type="Rhea" id="RHEA-COMP:12315"/>
        <dbReference type="ChEBI" id="CHEBI:15377"/>
        <dbReference type="ChEBI" id="CHEBI:16044"/>
        <dbReference type="ChEBI" id="CHEBI:29950"/>
        <dbReference type="ChEBI" id="CHEBI:44120"/>
        <dbReference type="ChEBI" id="CHEBI:50058"/>
        <dbReference type="EC" id="1.8.4.11"/>
    </reaction>
</comment>
<comment type="function">
    <text evidence="4">Has an important function as a repair enzyme for proteins that have been inactivated by oxidation. Catalyzes the reversible oxidation-reduction of methionine sulfoxide in proteins to methionine.</text>
</comment>
<dbReference type="PANTHER" id="PTHR43774:SF1">
    <property type="entry name" value="PEPTIDE METHIONINE SULFOXIDE REDUCTASE MSRA 2"/>
    <property type="match status" value="1"/>
</dbReference>
<evidence type="ECO:0000256" key="3">
    <source>
        <dbReference type="ARBA" id="ARBA00048782"/>
    </source>
</evidence>
<protein>
    <recommendedName>
        <fullName evidence="4">Peptide methionine sulfoxide reductase MsrA</fullName>
        <shortName evidence="4">Protein-methionine-S-oxide reductase</shortName>
        <ecNumber evidence="4">1.8.4.11</ecNumber>
    </recommendedName>
    <alternativeName>
        <fullName evidence="4">Peptide-methionine (S)-S-oxide reductase</fullName>
        <shortName evidence="4">Peptide Met(O) reductase</shortName>
    </alternativeName>
</protein>
<evidence type="ECO:0000313" key="6">
    <source>
        <dbReference type="EMBL" id="TXK81645.1"/>
    </source>
</evidence>
<comment type="similarity">
    <text evidence="4">Belongs to the MsrA Met sulfoxide reductase family.</text>
</comment>
<keyword evidence="7" id="KW-1185">Reference proteome</keyword>
<feature type="active site" evidence="4">
    <location>
        <position position="13"/>
    </location>
</feature>